<dbReference type="InterPro" id="IPR052715">
    <property type="entry name" value="RAYT_transposase"/>
</dbReference>
<accession>G6FTW5</accession>
<evidence type="ECO:0000313" key="3">
    <source>
        <dbReference type="Proteomes" id="UP000004344"/>
    </source>
</evidence>
<gene>
    <name evidence="2" type="ORF">FJSC11DRAFT_2312</name>
</gene>
<organism evidence="2 3">
    <name type="scientific">Fischerella thermalis JSC-11</name>
    <dbReference type="NCBI Taxonomy" id="741277"/>
    <lineage>
        <taxon>Bacteria</taxon>
        <taxon>Bacillati</taxon>
        <taxon>Cyanobacteriota</taxon>
        <taxon>Cyanophyceae</taxon>
        <taxon>Nostocales</taxon>
        <taxon>Hapalosiphonaceae</taxon>
        <taxon>Fischerella</taxon>
    </lineage>
</organism>
<dbReference type="RefSeq" id="WP_009456940.1">
    <property type="nucleotide sequence ID" value="NZ_AGIZ01000006.1"/>
</dbReference>
<evidence type="ECO:0000313" key="2">
    <source>
        <dbReference type="EMBL" id="EHC14048.1"/>
    </source>
</evidence>
<proteinExistence type="predicted"/>
<dbReference type="GeneID" id="35796274"/>
<dbReference type="PANTHER" id="PTHR36966">
    <property type="entry name" value="REP-ASSOCIATED TYROSINE TRANSPOSASE"/>
    <property type="match status" value="1"/>
</dbReference>
<protein>
    <recommendedName>
        <fullName evidence="1">Transposase IS200-like domain-containing protein</fullName>
    </recommendedName>
</protein>
<evidence type="ECO:0000259" key="1">
    <source>
        <dbReference type="SMART" id="SM01321"/>
    </source>
</evidence>
<dbReference type="InterPro" id="IPR002686">
    <property type="entry name" value="Transposase_17"/>
</dbReference>
<sequence>MTQPKFQGKYRVESTRLPNRNYAANGSYFITICTKNRDHYFGNVVSGQVHLSVIGKIAQRFWVDIPNHFDYTYIDAYVIMPNHVHGIVVIDRPENVETLHCNVSTQNDVPWDITQRQFMSNISPKPGSLGAIARSYKSVVTRWCRENGHNHFAWQSRFYDHIIRADGSLDRIREYIINNPTKWEEDKNNPANLWM</sequence>
<keyword evidence="3" id="KW-1185">Reference proteome</keyword>
<dbReference type="Proteomes" id="UP000004344">
    <property type="component" value="Unassembled WGS sequence"/>
</dbReference>
<dbReference type="SMART" id="SM01321">
    <property type="entry name" value="Y1_Tnp"/>
    <property type="match status" value="1"/>
</dbReference>
<dbReference type="AlphaFoldDB" id="G6FTW5"/>
<dbReference type="EMBL" id="AGIZ01000006">
    <property type="protein sequence ID" value="EHC14048.1"/>
    <property type="molecule type" value="Genomic_DNA"/>
</dbReference>
<dbReference type="PANTHER" id="PTHR36966:SF1">
    <property type="entry name" value="REP-ASSOCIATED TYROSINE TRANSPOSASE"/>
    <property type="match status" value="1"/>
</dbReference>
<dbReference type="InterPro" id="IPR036515">
    <property type="entry name" value="Transposase_17_sf"/>
</dbReference>
<dbReference type="GO" id="GO:0004803">
    <property type="term" value="F:transposase activity"/>
    <property type="evidence" value="ECO:0007669"/>
    <property type="project" value="InterPro"/>
</dbReference>
<name>G6FTW5_9CYAN</name>
<comment type="caution">
    <text evidence="2">The sequence shown here is derived from an EMBL/GenBank/DDBJ whole genome shotgun (WGS) entry which is preliminary data.</text>
</comment>
<dbReference type="SUPFAM" id="SSF143422">
    <property type="entry name" value="Transposase IS200-like"/>
    <property type="match status" value="1"/>
</dbReference>
<feature type="domain" description="Transposase IS200-like" evidence="1">
    <location>
        <begin position="23"/>
        <end position="179"/>
    </location>
</feature>
<dbReference type="Gene3D" id="3.30.70.1290">
    <property type="entry name" value="Transposase IS200-like"/>
    <property type="match status" value="1"/>
</dbReference>
<reference evidence="2 3" key="1">
    <citation type="submission" date="2011-09" db="EMBL/GenBank/DDBJ databases">
        <title>The draft genome of Fischerella sp. JSC-11.</title>
        <authorList>
            <consortium name="US DOE Joint Genome Institute (JGI-PGF)"/>
            <person name="Lucas S."/>
            <person name="Han J."/>
            <person name="Lapidus A."/>
            <person name="Cheng J.-F."/>
            <person name="Goodwin L."/>
            <person name="Pitluck S."/>
            <person name="Peters L."/>
            <person name="Land M.L."/>
            <person name="Hauser L."/>
            <person name="Sarkisova S."/>
            <person name="Bryant D.A."/>
            <person name="Brown I."/>
            <person name="Woyke T.J."/>
        </authorList>
    </citation>
    <scope>NUCLEOTIDE SEQUENCE [LARGE SCALE GENOMIC DNA]</scope>
    <source>
        <strain evidence="2 3">JSC-11</strain>
    </source>
</reference>
<dbReference type="GO" id="GO:0006313">
    <property type="term" value="P:DNA transposition"/>
    <property type="evidence" value="ECO:0007669"/>
    <property type="project" value="InterPro"/>
</dbReference>
<dbReference type="GO" id="GO:0043565">
    <property type="term" value="F:sequence-specific DNA binding"/>
    <property type="evidence" value="ECO:0007669"/>
    <property type="project" value="TreeGrafter"/>
</dbReference>